<comment type="caution">
    <text evidence="3">The sequence shown here is derived from an EMBL/GenBank/DDBJ whole genome shotgun (WGS) entry which is preliminary data.</text>
</comment>
<proteinExistence type="predicted"/>
<name>A0A7W7PMY5_9ACTN</name>
<feature type="chain" id="PRO_5039409857" description="DUF5602 domain-containing protein" evidence="2">
    <location>
        <begin position="25"/>
        <end position="324"/>
    </location>
</feature>
<gene>
    <name evidence="3" type="ORF">FHS39_004945</name>
</gene>
<feature type="region of interest" description="Disordered" evidence="1">
    <location>
        <begin position="298"/>
        <end position="324"/>
    </location>
</feature>
<feature type="signal peptide" evidence="2">
    <location>
        <begin position="1"/>
        <end position="24"/>
    </location>
</feature>
<dbReference type="Proteomes" id="UP000556084">
    <property type="component" value="Unassembled WGS sequence"/>
</dbReference>
<evidence type="ECO:0000313" key="4">
    <source>
        <dbReference type="Proteomes" id="UP000556084"/>
    </source>
</evidence>
<protein>
    <recommendedName>
        <fullName evidence="5">DUF5602 domain-containing protein</fullName>
    </recommendedName>
</protein>
<dbReference type="PROSITE" id="PS51257">
    <property type="entry name" value="PROKAR_LIPOPROTEIN"/>
    <property type="match status" value="1"/>
</dbReference>
<keyword evidence="2" id="KW-0732">Signal</keyword>
<dbReference type="EMBL" id="JACHJH010000010">
    <property type="protein sequence ID" value="MBB4895864.1"/>
    <property type="molecule type" value="Genomic_DNA"/>
</dbReference>
<organism evidence="3 4">
    <name type="scientific">Streptomyces olivoverticillatus</name>
    <dbReference type="NCBI Taxonomy" id="66427"/>
    <lineage>
        <taxon>Bacteria</taxon>
        <taxon>Bacillati</taxon>
        <taxon>Actinomycetota</taxon>
        <taxon>Actinomycetes</taxon>
        <taxon>Kitasatosporales</taxon>
        <taxon>Streptomycetaceae</taxon>
        <taxon>Streptomyces</taxon>
    </lineage>
</organism>
<evidence type="ECO:0000313" key="3">
    <source>
        <dbReference type="EMBL" id="MBB4895864.1"/>
    </source>
</evidence>
<dbReference type="RefSeq" id="WP_184351664.1">
    <property type="nucleotide sequence ID" value="NZ_JACHJH010000010.1"/>
</dbReference>
<evidence type="ECO:0000256" key="2">
    <source>
        <dbReference type="SAM" id="SignalP"/>
    </source>
</evidence>
<sequence length="324" mass="35139">MLKKSIVVRAVMSAVLFVSAVACAQAGAAPATHGAGDDDVIVENRLSLGNGYVQSVYSRGAHGAPRTIGITVDEAAMKSLPTTPTHDGNTCFDTDGNGSIDPATECKGGHERVLWFPKLEGLPFQWMMFNWQPMGHGPTHVFDKPHFDLHFFIQDYSARNAIRTGPCGALLVNCDDHKKAILPVPDPFSPPGFGMPGDAGRMGNHLADLNAPPVNGGPFTQAFVYGTYNAHISFWETVFNKEWLAPTKPKRDCIDLRQAPQVEQSGYYPRKSCVSYRQGPRDYLMTLEDFVYRSAPAGTPAPQWGATKGTGTAQPEDGHSHSAH</sequence>
<dbReference type="AlphaFoldDB" id="A0A7W7PMY5"/>
<accession>A0A7W7PMY5</accession>
<reference evidence="3 4" key="1">
    <citation type="submission" date="2020-08" db="EMBL/GenBank/DDBJ databases">
        <title>Genomic Encyclopedia of Type Strains, Phase III (KMG-III): the genomes of soil and plant-associated and newly described type strains.</title>
        <authorList>
            <person name="Whitman W."/>
        </authorList>
    </citation>
    <scope>NUCLEOTIDE SEQUENCE [LARGE SCALE GENOMIC DNA]</scope>
    <source>
        <strain evidence="3 4">CECT 3266</strain>
    </source>
</reference>
<keyword evidence="4" id="KW-1185">Reference proteome</keyword>
<evidence type="ECO:0000256" key="1">
    <source>
        <dbReference type="SAM" id="MobiDB-lite"/>
    </source>
</evidence>
<evidence type="ECO:0008006" key="5">
    <source>
        <dbReference type="Google" id="ProtNLM"/>
    </source>
</evidence>